<comment type="subcellular location">
    <subcellularLocation>
        <location evidence="1">Cytoplasmic vesicle membrane</location>
        <topology evidence="1">Multi-pass membrane protein</topology>
    </subcellularLocation>
    <subcellularLocation>
        <location evidence="9">Presynapse</location>
    </subcellularLocation>
</comment>
<evidence type="ECO:0000256" key="16">
    <source>
        <dbReference type="ARBA" id="ARBA00046163"/>
    </source>
</evidence>
<evidence type="ECO:0000256" key="10">
    <source>
        <dbReference type="ARBA" id="ARBA00035892"/>
    </source>
</evidence>
<dbReference type="Pfam" id="PF01490">
    <property type="entry name" value="Aa_trans"/>
    <property type="match status" value="1"/>
</dbReference>
<keyword evidence="7 17" id="KW-0472">Membrane</keyword>
<feature type="transmembrane region" description="Helical" evidence="17">
    <location>
        <begin position="27"/>
        <end position="51"/>
    </location>
</feature>
<reference evidence="19" key="2">
    <citation type="submission" date="2025-08" db="UniProtKB">
        <authorList>
            <consortium name="Ensembl"/>
        </authorList>
    </citation>
    <scope>IDENTIFICATION</scope>
</reference>
<feature type="transmembrane region" description="Helical" evidence="17">
    <location>
        <begin position="221"/>
        <end position="238"/>
    </location>
</feature>
<evidence type="ECO:0000256" key="8">
    <source>
        <dbReference type="ARBA" id="ARBA00023329"/>
    </source>
</evidence>
<feature type="transmembrane region" description="Helical" evidence="17">
    <location>
        <begin position="181"/>
        <end position="201"/>
    </location>
</feature>
<dbReference type="GO" id="GO:0015179">
    <property type="term" value="F:L-amino acid transmembrane transporter activity"/>
    <property type="evidence" value="ECO:0007669"/>
    <property type="project" value="TreeGrafter"/>
</dbReference>
<evidence type="ECO:0000256" key="12">
    <source>
        <dbReference type="ARBA" id="ARBA00036440"/>
    </source>
</evidence>
<evidence type="ECO:0000256" key="17">
    <source>
        <dbReference type="SAM" id="Phobius"/>
    </source>
</evidence>
<evidence type="ECO:0000256" key="15">
    <source>
        <dbReference type="ARBA" id="ARBA00042394"/>
    </source>
</evidence>
<reference evidence="19" key="3">
    <citation type="submission" date="2025-09" db="UniProtKB">
        <authorList>
            <consortium name="Ensembl"/>
        </authorList>
    </citation>
    <scope>IDENTIFICATION</scope>
</reference>
<keyword evidence="8" id="KW-0968">Cytoplasmic vesicle</keyword>
<dbReference type="InParanoid" id="A0A674NR78"/>
<evidence type="ECO:0000256" key="5">
    <source>
        <dbReference type="ARBA" id="ARBA00022775"/>
    </source>
</evidence>
<dbReference type="GO" id="GO:0098793">
    <property type="term" value="C:presynapse"/>
    <property type="evidence" value="ECO:0007669"/>
    <property type="project" value="UniProtKB-SubCell"/>
</dbReference>
<proteinExistence type="inferred from homology"/>
<dbReference type="GO" id="GO:0030659">
    <property type="term" value="C:cytoplasmic vesicle membrane"/>
    <property type="evidence" value="ECO:0007669"/>
    <property type="project" value="UniProtKB-SubCell"/>
</dbReference>
<comment type="catalytic activity">
    <reaction evidence="12">
        <text>4-aminobutanoate(out) + n H(+)(in) = 4-aminobutanoate(in) + n H(+)(out)</text>
        <dbReference type="Rhea" id="RHEA:70979"/>
        <dbReference type="ChEBI" id="CHEBI:15378"/>
        <dbReference type="ChEBI" id="CHEBI:59888"/>
    </reaction>
</comment>
<evidence type="ECO:0000313" key="20">
    <source>
        <dbReference type="Proteomes" id="UP000005226"/>
    </source>
</evidence>
<evidence type="ECO:0000256" key="4">
    <source>
        <dbReference type="ARBA" id="ARBA00022692"/>
    </source>
</evidence>
<dbReference type="Ensembl" id="ENSTRUT00000082890.1">
    <property type="protein sequence ID" value="ENSTRUP00000075480.1"/>
    <property type="gene ID" value="ENSTRUG00000032649.1"/>
</dbReference>
<comment type="similarity">
    <text evidence="2">Belongs to the amino acid/polyamine transporter 2 family.</text>
</comment>
<evidence type="ECO:0000256" key="7">
    <source>
        <dbReference type="ARBA" id="ARBA00023136"/>
    </source>
</evidence>
<comment type="catalytic activity">
    <reaction evidence="11">
        <text>glycine(out) + n H(+)(in) = glycine(in) + n H(+)(out)</text>
        <dbReference type="Rhea" id="RHEA:70983"/>
        <dbReference type="ChEBI" id="CHEBI:15378"/>
        <dbReference type="ChEBI" id="CHEBI:57305"/>
    </reaction>
</comment>
<feature type="transmembrane region" description="Helical" evidence="17">
    <location>
        <begin position="58"/>
        <end position="79"/>
    </location>
</feature>
<dbReference type="GeneTree" id="ENSGT00940000165207"/>
<keyword evidence="3" id="KW-0813">Transport</keyword>
<dbReference type="GO" id="GO:0005774">
    <property type="term" value="C:vacuolar membrane"/>
    <property type="evidence" value="ECO:0007669"/>
    <property type="project" value="TreeGrafter"/>
</dbReference>
<sequence length="435" mass="47253">GGGEGRAWRGGEKGELSFSSLVTHPDWYLICTIQISVSVFFQGIFVLGLPFALVRSGYLGLILMVLSAWVCNHTGRILVACLYEEGGSVLKVRVRHSYQDIVEASCRGLWPRWPGLGGFLVNLSQVIELLMTCTLYLVVSTSLLSDSLSRAAPPRLMCSLLSLMFLLPCLLLTDLRSVSTLSLLCSLAHVLISLLVMLYCLSQASSWSWSSLTLPVVPEDFLVSVGVIIFSYTSQIFLPPLEGSMEDRGQFNAMLGWTHGTACIMKTTFSLLAVLTWGAGTSEVITKNLPSDLRPLVNMCLLAKALLSFPLPFYSAAEILQSCLLTGEHTFGIRTLTKPRCPGISRPALLARAALLITSYLLSLLVPRFSLLMGLTGSVTGAAMTLILPCLCHLRLRRGRLTGRERLADVCILSTGVICSVSGVFCSVKRLLLGL</sequence>
<dbReference type="InterPro" id="IPR013057">
    <property type="entry name" value="AA_transpt_TM"/>
</dbReference>
<dbReference type="GO" id="GO:0006836">
    <property type="term" value="P:neurotransmitter transport"/>
    <property type="evidence" value="ECO:0007669"/>
    <property type="project" value="UniProtKB-KW"/>
</dbReference>
<feature type="transmembrane region" description="Helical" evidence="17">
    <location>
        <begin position="258"/>
        <end position="279"/>
    </location>
</feature>
<feature type="domain" description="Amino acid transporter transmembrane" evidence="18">
    <location>
        <begin position="38"/>
        <end position="425"/>
    </location>
</feature>
<keyword evidence="5" id="KW-0532">Neurotransmitter transport</keyword>
<evidence type="ECO:0000256" key="11">
    <source>
        <dbReference type="ARBA" id="ARBA00035961"/>
    </source>
</evidence>
<comment type="function">
    <text evidence="16">Antiporter that exchanges vesicular protons for cytosolic 4-aminobutanoate or to a lesser extend glycine, thus allowing their secretion from nerve terminals. The transport is equally dependent on the chemical and electrical components of the proton gradient. May also transport beta-alanine. Acidification of GABAergic synaptic vesicles is a prerequisite for 4-aminobutanoate uptake.</text>
</comment>
<evidence type="ECO:0000256" key="1">
    <source>
        <dbReference type="ARBA" id="ARBA00004439"/>
    </source>
</evidence>
<feature type="transmembrane region" description="Helical" evidence="17">
    <location>
        <begin position="156"/>
        <end position="175"/>
    </location>
</feature>
<protein>
    <recommendedName>
        <fullName evidence="13">Vesicular inhibitory amino acid transporter</fullName>
    </recommendedName>
    <alternativeName>
        <fullName evidence="14">Solute carrier family 32 member 1</fullName>
    </alternativeName>
    <alternativeName>
        <fullName evidence="15">Vesicular GABA transporter</fullName>
    </alternativeName>
</protein>
<evidence type="ECO:0000256" key="13">
    <source>
        <dbReference type="ARBA" id="ARBA00039542"/>
    </source>
</evidence>
<evidence type="ECO:0000256" key="2">
    <source>
        <dbReference type="ARBA" id="ARBA00008066"/>
    </source>
</evidence>
<organism evidence="19 20">
    <name type="scientific">Takifugu rubripes</name>
    <name type="common">Japanese pufferfish</name>
    <name type="synonym">Fugu rubripes</name>
    <dbReference type="NCBI Taxonomy" id="31033"/>
    <lineage>
        <taxon>Eukaryota</taxon>
        <taxon>Metazoa</taxon>
        <taxon>Chordata</taxon>
        <taxon>Craniata</taxon>
        <taxon>Vertebrata</taxon>
        <taxon>Euteleostomi</taxon>
        <taxon>Actinopterygii</taxon>
        <taxon>Neopterygii</taxon>
        <taxon>Teleostei</taxon>
        <taxon>Neoteleostei</taxon>
        <taxon>Acanthomorphata</taxon>
        <taxon>Eupercaria</taxon>
        <taxon>Tetraodontiformes</taxon>
        <taxon>Tetradontoidea</taxon>
        <taxon>Tetraodontidae</taxon>
        <taxon>Takifugu</taxon>
    </lineage>
</organism>
<feature type="transmembrane region" description="Helical" evidence="17">
    <location>
        <begin position="372"/>
        <end position="394"/>
    </location>
</feature>
<dbReference type="OMA" id="MLNWTHF"/>
<evidence type="ECO:0000256" key="3">
    <source>
        <dbReference type="ARBA" id="ARBA00022448"/>
    </source>
</evidence>
<dbReference type="PANTHER" id="PTHR22950:SF689">
    <property type="entry name" value="VESICULAR INHIBITORY AMINO ACID TRANSPORTER"/>
    <property type="match status" value="1"/>
</dbReference>
<dbReference type="Proteomes" id="UP000005226">
    <property type="component" value="Chromosome 16"/>
</dbReference>
<gene>
    <name evidence="19" type="primary">LOC101061657</name>
</gene>
<feature type="transmembrane region" description="Helical" evidence="17">
    <location>
        <begin position="119"/>
        <end position="144"/>
    </location>
</feature>
<evidence type="ECO:0000259" key="18">
    <source>
        <dbReference type="Pfam" id="PF01490"/>
    </source>
</evidence>
<comment type="catalytic activity">
    <reaction evidence="10">
        <text>beta-alanine(out) + n H(+)(in) = beta-alanine(in) + n H(+)(out)</text>
        <dbReference type="Rhea" id="RHEA:70987"/>
        <dbReference type="ChEBI" id="CHEBI:15378"/>
        <dbReference type="ChEBI" id="CHEBI:57966"/>
    </reaction>
</comment>
<dbReference type="PANTHER" id="PTHR22950">
    <property type="entry name" value="AMINO ACID TRANSPORTER"/>
    <property type="match status" value="1"/>
</dbReference>
<evidence type="ECO:0000256" key="9">
    <source>
        <dbReference type="ARBA" id="ARBA00034106"/>
    </source>
</evidence>
<dbReference type="AlphaFoldDB" id="A0A674NR78"/>
<keyword evidence="4 17" id="KW-0812">Transmembrane</keyword>
<evidence type="ECO:0000313" key="19">
    <source>
        <dbReference type="Ensembl" id="ENSTRUP00000075480.1"/>
    </source>
</evidence>
<evidence type="ECO:0000256" key="14">
    <source>
        <dbReference type="ARBA" id="ARBA00041574"/>
    </source>
</evidence>
<name>A0A674NR78_TAKRU</name>
<evidence type="ECO:0000256" key="6">
    <source>
        <dbReference type="ARBA" id="ARBA00022989"/>
    </source>
</evidence>
<reference evidence="19 20" key="1">
    <citation type="journal article" date="2011" name="Genome Biol. Evol.">
        <title>Integration of the genetic map and genome assembly of fugu facilitates insights into distinct features of genome evolution in teleosts and mammals.</title>
        <authorList>
            <person name="Kai W."/>
            <person name="Kikuchi K."/>
            <person name="Tohari S."/>
            <person name="Chew A.K."/>
            <person name="Tay A."/>
            <person name="Fujiwara A."/>
            <person name="Hosoya S."/>
            <person name="Suetake H."/>
            <person name="Naruse K."/>
            <person name="Brenner S."/>
            <person name="Suzuki Y."/>
            <person name="Venkatesh B."/>
        </authorList>
    </citation>
    <scope>NUCLEOTIDE SEQUENCE [LARGE SCALE GENOMIC DNA]</scope>
</reference>
<keyword evidence="6 17" id="KW-1133">Transmembrane helix</keyword>
<accession>A0A674NR78</accession>
<feature type="transmembrane region" description="Helical" evidence="17">
    <location>
        <begin position="349"/>
        <end position="366"/>
    </location>
</feature>
<keyword evidence="20" id="KW-1185">Reference proteome</keyword>